<name>A0A0A9CHC7_ARUDO</name>
<accession>A0A0A9CHC7</accession>
<organism evidence="1">
    <name type="scientific">Arundo donax</name>
    <name type="common">Giant reed</name>
    <name type="synonym">Donax arundinaceus</name>
    <dbReference type="NCBI Taxonomy" id="35708"/>
    <lineage>
        <taxon>Eukaryota</taxon>
        <taxon>Viridiplantae</taxon>
        <taxon>Streptophyta</taxon>
        <taxon>Embryophyta</taxon>
        <taxon>Tracheophyta</taxon>
        <taxon>Spermatophyta</taxon>
        <taxon>Magnoliopsida</taxon>
        <taxon>Liliopsida</taxon>
        <taxon>Poales</taxon>
        <taxon>Poaceae</taxon>
        <taxon>PACMAD clade</taxon>
        <taxon>Arundinoideae</taxon>
        <taxon>Arundineae</taxon>
        <taxon>Arundo</taxon>
    </lineage>
</organism>
<reference evidence="1" key="2">
    <citation type="journal article" date="2015" name="Data Brief">
        <title>Shoot transcriptome of the giant reed, Arundo donax.</title>
        <authorList>
            <person name="Barrero R.A."/>
            <person name="Guerrero F.D."/>
            <person name="Moolhuijzen P."/>
            <person name="Goolsby J.A."/>
            <person name="Tidwell J."/>
            <person name="Bellgard S.E."/>
            <person name="Bellgard M.I."/>
        </authorList>
    </citation>
    <scope>NUCLEOTIDE SEQUENCE</scope>
    <source>
        <tissue evidence="1">Shoot tissue taken approximately 20 cm above the soil surface</tissue>
    </source>
</reference>
<sequence length="75" mass="8374">MLCWIHPQRFTAPLVASLPGSVAPRQQSAPQAFQIESMGTLPGQADFSRSSTKDSFILFSIKKHIQDRETKKNQS</sequence>
<reference evidence="1" key="1">
    <citation type="submission" date="2014-09" db="EMBL/GenBank/DDBJ databases">
        <authorList>
            <person name="Magalhaes I.L.F."/>
            <person name="Oliveira U."/>
            <person name="Santos F.R."/>
            <person name="Vidigal T.H.D.A."/>
            <person name="Brescovit A.D."/>
            <person name="Santos A.J."/>
        </authorList>
    </citation>
    <scope>NUCLEOTIDE SEQUENCE</scope>
    <source>
        <tissue evidence="1">Shoot tissue taken approximately 20 cm above the soil surface</tissue>
    </source>
</reference>
<dbReference type="EMBL" id="GBRH01224027">
    <property type="protein sequence ID" value="JAD73868.1"/>
    <property type="molecule type" value="Transcribed_RNA"/>
</dbReference>
<protein>
    <submittedName>
        <fullName evidence="1">Uncharacterized protein</fullName>
    </submittedName>
</protein>
<proteinExistence type="predicted"/>
<evidence type="ECO:0000313" key="1">
    <source>
        <dbReference type="EMBL" id="JAD73868.1"/>
    </source>
</evidence>
<dbReference type="AlphaFoldDB" id="A0A0A9CHC7"/>